<dbReference type="AlphaFoldDB" id="A0A166GDX6"/>
<gene>
    <name evidence="3" type="ORF">FIBSPDRAFT_1046632</name>
</gene>
<evidence type="ECO:0000259" key="2">
    <source>
        <dbReference type="Pfam" id="PF13391"/>
    </source>
</evidence>
<name>A0A166GDX6_9AGAM</name>
<feature type="compositionally biased region" description="Low complexity" evidence="1">
    <location>
        <begin position="1"/>
        <end position="20"/>
    </location>
</feature>
<evidence type="ECO:0000313" key="3">
    <source>
        <dbReference type="EMBL" id="KZP17738.1"/>
    </source>
</evidence>
<accession>A0A166GDX6</accession>
<sequence>MESDHPSSQSAFTPSPSSSPEYDRDVAIYKRKVEDFGNRSASSQSSSRLESNSLNPDTCVLTGDTGATGSDIEKAHLISQSSPRAELRKYEWLLGYKAGEFHLDSHHNSMYMEYGWHHKFDKGKWALVPDKPTRDAIIEGLNEVVQELREVVPKTSDGVALERKDGVSAWPHFEKVFSRKKKDYQYQFFNIALSGPTFIRDGKQTVDIDQELPLLPLESHVHPLHVIINSYPKIKDIKDRSESSLEVIADICEIWELWHSIPVAPEFLQYSRTDSNQSGIGPPPGPTETRRSTRSSSGRE</sequence>
<protein>
    <recommendedName>
        <fullName evidence="2">HNH nuclease domain-containing protein</fullName>
    </recommendedName>
</protein>
<feature type="compositionally biased region" description="Low complexity" evidence="1">
    <location>
        <begin position="40"/>
        <end position="53"/>
    </location>
</feature>
<evidence type="ECO:0000313" key="4">
    <source>
        <dbReference type="Proteomes" id="UP000076532"/>
    </source>
</evidence>
<feature type="region of interest" description="Disordered" evidence="1">
    <location>
        <begin position="1"/>
        <end position="24"/>
    </location>
</feature>
<dbReference type="InterPro" id="IPR003615">
    <property type="entry name" value="HNH_nuc"/>
</dbReference>
<dbReference type="OrthoDB" id="2632038at2759"/>
<feature type="domain" description="HNH nuclease" evidence="2">
    <location>
        <begin position="59"/>
        <end position="127"/>
    </location>
</feature>
<keyword evidence="4" id="KW-1185">Reference proteome</keyword>
<dbReference type="Proteomes" id="UP000076532">
    <property type="component" value="Unassembled WGS sequence"/>
</dbReference>
<dbReference type="Pfam" id="PF13391">
    <property type="entry name" value="HNH_2"/>
    <property type="match status" value="1"/>
</dbReference>
<evidence type="ECO:0000256" key="1">
    <source>
        <dbReference type="SAM" id="MobiDB-lite"/>
    </source>
</evidence>
<proteinExistence type="predicted"/>
<reference evidence="3 4" key="1">
    <citation type="journal article" date="2016" name="Mol. Biol. Evol.">
        <title>Comparative Genomics of Early-Diverging Mushroom-Forming Fungi Provides Insights into the Origins of Lignocellulose Decay Capabilities.</title>
        <authorList>
            <person name="Nagy L.G."/>
            <person name="Riley R."/>
            <person name="Tritt A."/>
            <person name="Adam C."/>
            <person name="Daum C."/>
            <person name="Floudas D."/>
            <person name="Sun H."/>
            <person name="Yadav J.S."/>
            <person name="Pangilinan J."/>
            <person name="Larsson K.H."/>
            <person name="Matsuura K."/>
            <person name="Barry K."/>
            <person name="Labutti K."/>
            <person name="Kuo R."/>
            <person name="Ohm R.A."/>
            <person name="Bhattacharya S.S."/>
            <person name="Shirouzu T."/>
            <person name="Yoshinaga Y."/>
            <person name="Martin F.M."/>
            <person name="Grigoriev I.V."/>
            <person name="Hibbett D.S."/>
        </authorList>
    </citation>
    <scope>NUCLEOTIDE SEQUENCE [LARGE SCALE GENOMIC DNA]</scope>
    <source>
        <strain evidence="3 4">CBS 109695</strain>
    </source>
</reference>
<organism evidence="3 4">
    <name type="scientific">Athelia psychrophila</name>
    <dbReference type="NCBI Taxonomy" id="1759441"/>
    <lineage>
        <taxon>Eukaryota</taxon>
        <taxon>Fungi</taxon>
        <taxon>Dikarya</taxon>
        <taxon>Basidiomycota</taxon>
        <taxon>Agaricomycotina</taxon>
        <taxon>Agaricomycetes</taxon>
        <taxon>Agaricomycetidae</taxon>
        <taxon>Atheliales</taxon>
        <taxon>Atheliaceae</taxon>
        <taxon>Athelia</taxon>
    </lineage>
</organism>
<feature type="region of interest" description="Disordered" evidence="1">
    <location>
        <begin position="36"/>
        <end position="66"/>
    </location>
</feature>
<feature type="region of interest" description="Disordered" evidence="1">
    <location>
        <begin position="272"/>
        <end position="300"/>
    </location>
</feature>
<dbReference type="EMBL" id="KV417579">
    <property type="protein sequence ID" value="KZP17738.1"/>
    <property type="molecule type" value="Genomic_DNA"/>
</dbReference>